<evidence type="ECO:0000256" key="1">
    <source>
        <dbReference type="ARBA" id="ARBA00023125"/>
    </source>
</evidence>
<feature type="coiled-coil region" evidence="3">
    <location>
        <begin position="4"/>
        <end position="31"/>
    </location>
</feature>
<dbReference type="EMBL" id="CP009621">
    <property type="protein sequence ID" value="AKD04449.1"/>
    <property type="molecule type" value="Genomic_DNA"/>
</dbReference>
<evidence type="ECO:0000313" key="5">
    <source>
        <dbReference type="Proteomes" id="UP000033109"/>
    </source>
</evidence>
<comment type="subcellular location">
    <subcellularLocation>
        <location evidence="2">Cytoplasm</location>
        <location evidence="2">Nucleoid</location>
    </subcellularLocation>
</comment>
<dbReference type="InterPro" id="IPR004401">
    <property type="entry name" value="YbaB/EbfC"/>
</dbReference>
<dbReference type="KEGG" id="pko:PKOR_16830"/>
<dbReference type="RefSeq" id="WP_046312297.1">
    <property type="nucleotide sequence ID" value="NZ_CBCSCY010000006.1"/>
</dbReference>
<evidence type="ECO:0000256" key="3">
    <source>
        <dbReference type="SAM" id="Coils"/>
    </source>
</evidence>
<name>A0A0E3ZGX6_9BACT</name>
<dbReference type="Pfam" id="PF02575">
    <property type="entry name" value="YbaB_DNA_bd"/>
    <property type="match status" value="1"/>
</dbReference>
<organism evidence="4 5">
    <name type="scientific">Pontibacter korlensis</name>
    <dbReference type="NCBI Taxonomy" id="400092"/>
    <lineage>
        <taxon>Bacteria</taxon>
        <taxon>Pseudomonadati</taxon>
        <taxon>Bacteroidota</taxon>
        <taxon>Cytophagia</taxon>
        <taxon>Cytophagales</taxon>
        <taxon>Hymenobacteraceae</taxon>
        <taxon>Pontibacter</taxon>
    </lineage>
</organism>
<dbReference type="Gene3D" id="3.30.1310.10">
    <property type="entry name" value="Nucleoid-associated protein YbaB-like domain"/>
    <property type="match status" value="1"/>
</dbReference>
<dbReference type="HAMAP" id="MF_00274">
    <property type="entry name" value="DNA_YbaB_EbfC"/>
    <property type="match status" value="1"/>
</dbReference>
<dbReference type="InterPro" id="IPR036894">
    <property type="entry name" value="YbaB-like_sf"/>
</dbReference>
<dbReference type="Proteomes" id="UP000033109">
    <property type="component" value="Chromosome"/>
</dbReference>
<comment type="subunit">
    <text evidence="2">Homodimer.</text>
</comment>
<dbReference type="PANTHER" id="PTHR33449">
    <property type="entry name" value="NUCLEOID-ASSOCIATED PROTEIN YBAB"/>
    <property type="match status" value="1"/>
</dbReference>
<evidence type="ECO:0000256" key="2">
    <source>
        <dbReference type="HAMAP-Rule" id="MF_00274"/>
    </source>
</evidence>
<dbReference type="PATRIC" id="fig|400092.3.peg.3692"/>
<dbReference type="OrthoDB" id="9808738at2"/>
<keyword evidence="3" id="KW-0175">Coiled coil</keyword>
<dbReference type="HOGENOM" id="CLU_140930_3_0_10"/>
<reference evidence="4 5" key="1">
    <citation type="journal article" date="2015" name="Sci. Rep.">
        <title>Unraveling adaptation of Pontibacter korlensis to radiation and infertility in desert through complete genome and comparative transcriptomic analysis.</title>
        <authorList>
            <person name="Dai J."/>
            <person name="Dai W."/>
            <person name="Qiu C."/>
            <person name="Yang Z."/>
            <person name="Zhang Y."/>
            <person name="Zhou M."/>
            <person name="Zhang L."/>
            <person name="Fang C."/>
            <person name="Gao Q."/>
            <person name="Yang Q."/>
            <person name="Li X."/>
            <person name="Wang Z."/>
            <person name="Wang Z."/>
            <person name="Jia Z."/>
            <person name="Chen X."/>
        </authorList>
    </citation>
    <scope>NUCLEOTIDE SEQUENCE [LARGE SCALE GENOMIC DNA]</scope>
    <source>
        <strain evidence="4 5">X14-1T</strain>
    </source>
</reference>
<keyword evidence="1 2" id="KW-0238">DNA-binding</keyword>
<dbReference type="AlphaFoldDB" id="A0A0E3ZGX6"/>
<evidence type="ECO:0000313" key="4">
    <source>
        <dbReference type="EMBL" id="AKD04449.1"/>
    </source>
</evidence>
<dbReference type="GO" id="GO:0005829">
    <property type="term" value="C:cytosol"/>
    <property type="evidence" value="ECO:0007669"/>
    <property type="project" value="TreeGrafter"/>
</dbReference>
<gene>
    <name evidence="4" type="ORF">PKOR_16830</name>
</gene>
<sequence>MFDMFGMMGKIKEAQAKMKEAQEKLKDITVTAESGAGLVKATVNGQRQLLKIEIDESIMNVSDREMVNDLVVAAVNNAMLTAGERAQEELRKHTEGLIPNIPGLDLGSFGL</sequence>
<proteinExistence type="inferred from homology"/>
<dbReference type="GO" id="GO:0003677">
    <property type="term" value="F:DNA binding"/>
    <property type="evidence" value="ECO:0007669"/>
    <property type="project" value="UniProtKB-UniRule"/>
</dbReference>
<dbReference type="SUPFAM" id="SSF82607">
    <property type="entry name" value="YbaB-like"/>
    <property type="match status" value="1"/>
</dbReference>
<accession>A0A0E3ZGX6</accession>
<dbReference type="STRING" id="400092.PKOR_16830"/>
<dbReference type="NCBIfam" id="TIGR00103">
    <property type="entry name" value="DNA_YbaB_EbfC"/>
    <property type="match status" value="1"/>
</dbReference>
<protein>
    <recommendedName>
        <fullName evidence="2">Nucleoid-associated protein PKOR_16830</fullName>
    </recommendedName>
</protein>
<dbReference type="GO" id="GO:0043590">
    <property type="term" value="C:bacterial nucleoid"/>
    <property type="evidence" value="ECO:0007669"/>
    <property type="project" value="UniProtKB-UniRule"/>
</dbReference>
<comment type="function">
    <text evidence="2">Binds to DNA and alters its conformation. May be involved in regulation of gene expression, nucleoid organization and DNA protection.</text>
</comment>
<comment type="similarity">
    <text evidence="2">Belongs to the YbaB/EbfC family.</text>
</comment>
<dbReference type="PIRSF" id="PIRSF004555">
    <property type="entry name" value="UCP004555"/>
    <property type="match status" value="1"/>
</dbReference>
<keyword evidence="2" id="KW-0963">Cytoplasm</keyword>
<keyword evidence="5" id="KW-1185">Reference proteome</keyword>
<dbReference type="PANTHER" id="PTHR33449:SF1">
    <property type="entry name" value="NUCLEOID-ASSOCIATED PROTEIN YBAB"/>
    <property type="match status" value="1"/>
</dbReference>